<accession>E2BXE8</accession>
<dbReference type="MEROPS" id="M41.A09"/>
<keyword evidence="13" id="KW-1133">Transmembrane helix</keyword>
<keyword evidence="11" id="KW-0862">Zinc</keyword>
<dbReference type="GO" id="GO:0005745">
    <property type="term" value="C:m-AAA complex"/>
    <property type="evidence" value="ECO:0007669"/>
    <property type="project" value="TreeGrafter"/>
</dbReference>
<evidence type="ECO:0000256" key="11">
    <source>
        <dbReference type="ARBA" id="ARBA00022833"/>
    </source>
</evidence>
<evidence type="ECO:0000256" key="16">
    <source>
        <dbReference type="RuleBase" id="RU003651"/>
    </source>
</evidence>
<comment type="cofactor">
    <cofactor evidence="1">
        <name>Zn(2+)</name>
        <dbReference type="ChEBI" id="CHEBI:29105"/>
    </cofactor>
</comment>
<dbReference type="GO" id="GO:0005524">
    <property type="term" value="F:ATP binding"/>
    <property type="evidence" value="ECO:0007669"/>
    <property type="project" value="UniProtKB-KW"/>
</dbReference>
<dbReference type="Pfam" id="PF00004">
    <property type="entry name" value="AAA"/>
    <property type="match status" value="1"/>
</dbReference>
<evidence type="ECO:0000256" key="1">
    <source>
        <dbReference type="ARBA" id="ARBA00001947"/>
    </source>
</evidence>
<keyword evidence="9 16" id="KW-0547">Nucleotide-binding</keyword>
<dbReference type="PROSITE" id="PS00674">
    <property type="entry name" value="AAA"/>
    <property type="match status" value="1"/>
</dbReference>
<keyword evidence="22" id="KW-1185">Reference proteome</keyword>
<dbReference type="Pfam" id="PF01434">
    <property type="entry name" value="Peptidase_M41"/>
    <property type="match status" value="1"/>
</dbReference>
<name>E2BXE8_HARSA</name>
<evidence type="ECO:0000256" key="9">
    <source>
        <dbReference type="ARBA" id="ARBA00022741"/>
    </source>
</evidence>
<dbReference type="FunFam" id="1.10.8.60:FF:000019">
    <property type="entry name" value="AFG3-like AAA ATPase 2"/>
    <property type="match status" value="1"/>
</dbReference>
<dbReference type="GO" id="GO:0046872">
    <property type="term" value="F:metal ion binding"/>
    <property type="evidence" value="ECO:0007669"/>
    <property type="project" value="UniProtKB-KW"/>
</dbReference>
<keyword evidence="6" id="KW-0645">Protease</keyword>
<organism evidence="22">
    <name type="scientific">Harpegnathos saltator</name>
    <name type="common">Jerdon's jumping ant</name>
    <dbReference type="NCBI Taxonomy" id="610380"/>
    <lineage>
        <taxon>Eukaryota</taxon>
        <taxon>Metazoa</taxon>
        <taxon>Ecdysozoa</taxon>
        <taxon>Arthropoda</taxon>
        <taxon>Hexapoda</taxon>
        <taxon>Insecta</taxon>
        <taxon>Pterygota</taxon>
        <taxon>Neoptera</taxon>
        <taxon>Endopterygota</taxon>
        <taxon>Hymenoptera</taxon>
        <taxon>Apocrita</taxon>
        <taxon>Aculeata</taxon>
        <taxon>Formicoidea</taxon>
        <taxon>Formicidae</taxon>
        <taxon>Ponerinae</taxon>
        <taxon>Ponerini</taxon>
        <taxon>Harpegnathos</taxon>
    </lineage>
</organism>
<evidence type="ECO:0000256" key="17">
    <source>
        <dbReference type="SAM" id="MobiDB-lite"/>
    </source>
</evidence>
<dbReference type="OMA" id="ELACEDV"/>
<feature type="domain" description="AAA ATPase AAA+ lid" evidence="20">
    <location>
        <begin position="127"/>
        <end position="166"/>
    </location>
</feature>
<keyword evidence="10" id="KW-0378">Hydrolase</keyword>
<dbReference type="AlphaFoldDB" id="E2BXE8"/>
<evidence type="ECO:0000256" key="5">
    <source>
        <dbReference type="ARBA" id="ARBA00010550"/>
    </source>
</evidence>
<dbReference type="SUPFAM" id="SSF52540">
    <property type="entry name" value="P-loop containing nucleoside triphosphate hydrolases"/>
    <property type="match status" value="1"/>
</dbReference>
<dbReference type="STRING" id="610380.E2BXE8"/>
<evidence type="ECO:0000259" key="20">
    <source>
        <dbReference type="Pfam" id="PF17862"/>
    </source>
</evidence>
<dbReference type="SUPFAM" id="SSF140990">
    <property type="entry name" value="FtsH protease domain-like"/>
    <property type="match status" value="1"/>
</dbReference>
<evidence type="ECO:0000256" key="15">
    <source>
        <dbReference type="ARBA" id="ARBA00023136"/>
    </source>
</evidence>
<dbReference type="InterPro" id="IPR027417">
    <property type="entry name" value="P-loop_NTPase"/>
</dbReference>
<evidence type="ECO:0000256" key="14">
    <source>
        <dbReference type="ARBA" id="ARBA00023049"/>
    </source>
</evidence>
<evidence type="ECO:0000256" key="7">
    <source>
        <dbReference type="ARBA" id="ARBA00022692"/>
    </source>
</evidence>
<evidence type="ECO:0000256" key="13">
    <source>
        <dbReference type="ARBA" id="ARBA00022989"/>
    </source>
</evidence>
<dbReference type="GO" id="GO:0004222">
    <property type="term" value="F:metalloendopeptidase activity"/>
    <property type="evidence" value="ECO:0007669"/>
    <property type="project" value="InterPro"/>
</dbReference>
<reference evidence="21 22" key="1">
    <citation type="journal article" date="2010" name="Science">
        <title>Genomic comparison of the ants Camponotus floridanus and Harpegnathos saltator.</title>
        <authorList>
            <person name="Bonasio R."/>
            <person name="Zhang G."/>
            <person name="Ye C."/>
            <person name="Mutti N.S."/>
            <person name="Fang X."/>
            <person name="Qin N."/>
            <person name="Donahue G."/>
            <person name="Yang P."/>
            <person name="Li Q."/>
            <person name="Li C."/>
            <person name="Zhang P."/>
            <person name="Huang Z."/>
            <person name="Berger S.L."/>
            <person name="Reinberg D."/>
            <person name="Wang J."/>
            <person name="Liebig J."/>
        </authorList>
    </citation>
    <scope>NUCLEOTIDE SEQUENCE [LARGE SCALE GENOMIC DNA]</scope>
    <source>
        <strain evidence="21 22">R22 G/1</strain>
    </source>
</reference>
<dbReference type="GO" id="GO:0004176">
    <property type="term" value="F:ATP-dependent peptidase activity"/>
    <property type="evidence" value="ECO:0007669"/>
    <property type="project" value="InterPro"/>
</dbReference>
<feature type="domain" description="ATPase AAA-type core" evidence="18">
    <location>
        <begin position="2"/>
        <end position="97"/>
    </location>
</feature>
<dbReference type="Gene3D" id="1.20.58.760">
    <property type="entry name" value="Peptidase M41"/>
    <property type="match status" value="1"/>
</dbReference>
<comment type="similarity">
    <text evidence="5">In the N-terminal section; belongs to the AAA ATPase family.</text>
</comment>
<keyword evidence="14" id="KW-0482">Metalloprotease</keyword>
<dbReference type="Gene3D" id="3.40.50.300">
    <property type="entry name" value="P-loop containing nucleotide triphosphate hydrolases"/>
    <property type="match status" value="1"/>
</dbReference>
<dbReference type="GO" id="GO:0034982">
    <property type="term" value="P:mitochondrial protein processing"/>
    <property type="evidence" value="ECO:0007669"/>
    <property type="project" value="TreeGrafter"/>
</dbReference>
<dbReference type="EMBL" id="GL451253">
    <property type="protein sequence ID" value="EFN79635.1"/>
    <property type="molecule type" value="Genomic_DNA"/>
</dbReference>
<evidence type="ECO:0000259" key="19">
    <source>
        <dbReference type="Pfam" id="PF01434"/>
    </source>
</evidence>
<evidence type="ECO:0000256" key="4">
    <source>
        <dbReference type="ARBA" id="ARBA00010044"/>
    </source>
</evidence>
<feature type="compositionally biased region" description="Basic and acidic residues" evidence="17">
    <location>
        <begin position="394"/>
        <end position="418"/>
    </location>
</feature>
<dbReference type="InterPro" id="IPR000642">
    <property type="entry name" value="Peptidase_M41"/>
</dbReference>
<proteinExistence type="inferred from homology"/>
<evidence type="ECO:0000259" key="18">
    <source>
        <dbReference type="Pfam" id="PF00004"/>
    </source>
</evidence>
<evidence type="ECO:0000313" key="22">
    <source>
        <dbReference type="Proteomes" id="UP000008237"/>
    </source>
</evidence>
<dbReference type="Pfam" id="PF17862">
    <property type="entry name" value="AAA_lid_3"/>
    <property type="match status" value="1"/>
</dbReference>
<sequence length="438" mass="49245">MFVGVGPSRVRDMFSMARKHAPCILFIDEIDAVGRKRGGRNFAGHSEQENTLNQLLVEMDGFNTTTNVVVLAATNRVDILDKALLRPGRFDRQIFVPAPDIKGRASIFKVHLAPLKTTLDKDQLARKMASLTPGFTGADIANVCNEAALIAARDLNDNIQLKNFEQAIERVVAGMEKKTNVLQPEEKKTVAYHEAGHAVAGWFLEYADPLLKVSIIPRGKGLGYAQYLPREQYLYTKEQLFDRMCMTLGGRVSEEIFFGRITTGAQDDLQKITEIAYAQITQFGMNEKVGNVSFQVPKPGDVVLDKPYSEYTAQLIDNEVRSLVDSAHKRTRTLLSEHKEDVIKVAERLLKQEILSRDDMIELLGARPFREKSTYEEFVEGTGSFEEDTTLPEGLKEWNKPQEEDSEDGNKKSKETESNKFQAKPSKLASDDQQQPQQ</sequence>
<keyword evidence="7" id="KW-0812">Transmembrane</keyword>
<feature type="region of interest" description="Disordered" evidence="17">
    <location>
        <begin position="379"/>
        <end position="438"/>
    </location>
</feature>
<dbReference type="InParanoid" id="E2BXE8"/>
<evidence type="ECO:0000256" key="2">
    <source>
        <dbReference type="ARBA" id="ARBA00004173"/>
    </source>
</evidence>
<dbReference type="PANTHER" id="PTHR43655">
    <property type="entry name" value="ATP-DEPENDENT PROTEASE"/>
    <property type="match status" value="1"/>
</dbReference>
<dbReference type="InterPro" id="IPR041569">
    <property type="entry name" value="AAA_lid_3"/>
</dbReference>
<dbReference type="Proteomes" id="UP000008237">
    <property type="component" value="Unassembled WGS sequence"/>
</dbReference>
<keyword evidence="8" id="KW-0479">Metal-binding</keyword>
<keyword evidence="12 16" id="KW-0067">ATP-binding</keyword>
<evidence type="ECO:0000256" key="6">
    <source>
        <dbReference type="ARBA" id="ARBA00022670"/>
    </source>
</evidence>
<dbReference type="OrthoDB" id="1413014at2759"/>
<dbReference type="Gene3D" id="1.10.8.60">
    <property type="match status" value="1"/>
</dbReference>
<evidence type="ECO:0000256" key="12">
    <source>
        <dbReference type="ARBA" id="ARBA00022840"/>
    </source>
</evidence>
<dbReference type="InterPro" id="IPR037219">
    <property type="entry name" value="Peptidase_M41-like"/>
</dbReference>
<feature type="domain" description="Peptidase M41" evidence="19">
    <location>
        <begin position="181"/>
        <end position="362"/>
    </location>
</feature>
<gene>
    <name evidence="21" type="ORF">EAI_04817</name>
</gene>
<dbReference type="GO" id="GO:0016887">
    <property type="term" value="F:ATP hydrolysis activity"/>
    <property type="evidence" value="ECO:0007669"/>
    <property type="project" value="InterPro"/>
</dbReference>
<comment type="similarity">
    <text evidence="16">Belongs to the AAA ATPase family.</text>
</comment>
<comment type="subcellular location">
    <subcellularLocation>
        <location evidence="3">Membrane</location>
    </subcellularLocation>
    <subcellularLocation>
        <location evidence="2">Mitochondrion</location>
    </subcellularLocation>
</comment>
<protein>
    <submittedName>
        <fullName evidence="21">AFG3-like protein 2</fullName>
    </submittedName>
</protein>
<evidence type="ECO:0000256" key="10">
    <source>
        <dbReference type="ARBA" id="ARBA00022801"/>
    </source>
</evidence>
<dbReference type="InterPro" id="IPR003959">
    <property type="entry name" value="ATPase_AAA_core"/>
</dbReference>
<dbReference type="FunFam" id="1.20.58.760:FF:000003">
    <property type="entry name" value="AFG3-like AAA ATPase 2"/>
    <property type="match status" value="1"/>
</dbReference>
<dbReference type="PANTHER" id="PTHR43655:SF2">
    <property type="entry name" value="AFG3 LIKE MATRIX AAA PEPTIDASE SUBUNIT 2, ISOFORM A"/>
    <property type="match status" value="1"/>
</dbReference>
<evidence type="ECO:0000256" key="8">
    <source>
        <dbReference type="ARBA" id="ARBA00022723"/>
    </source>
</evidence>
<evidence type="ECO:0000313" key="21">
    <source>
        <dbReference type="EMBL" id="EFN79635.1"/>
    </source>
</evidence>
<evidence type="ECO:0000256" key="3">
    <source>
        <dbReference type="ARBA" id="ARBA00004370"/>
    </source>
</evidence>
<comment type="similarity">
    <text evidence="4">In the C-terminal section; belongs to the peptidase M41 family.</text>
</comment>
<dbReference type="InterPro" id="IPR003960">
    <property type="entry name" value="ATPase_AAA_CS"/>
</dbReference>
<dbReference type="InterPro" id="IPR050928">
    <property type="entry name" value="ATP-dep_Zn_Metalloprotease"/>
</dbReference>
<keyword evidence="15" id="KW-0472">Membrane</keyword>